<gene>
    <name evidence="2" type="ORF">GBK04_07030</name>
</gene>
<evidence type="ECO:0000313" key="3">
    <source>
        <dbReference type="Proteomes" id="UP000479293"/>
    </source>
</evidence>
<dbReference type="SUPFAM" id="SSF82784">
    <property type="entry name" value="OsmC-like"/>
    <property type="match status" value="1"/>
</dbReference>
<evidence type="ECO:0000256" key="1">
    <source>
        <dbReference type="SAM" id="MobiDB-lite"/>
    </source>
</evidence>
<dbReference type="Gene3D" id="3.30.300.20">
    <property type="match status" value="1"/>
</dbReference>
<feature type="region of interest" description="Disordered" evidence="1">
    <location>
        <begin position="1"/>
        <end position="24"/>
    </location>
</feature>
<dbReference type="InterPro" id="IPR015946">
    <property type="entry name" value="KH_dom-like_a/b"/>
</dbReference>
<protein>
    <submittedName>
        <fullName evidence="2">OsmC family peroxiredoxin</fullName>
    </submittedName>
</protein>
<dbReference type="EMBL" id="WHLY01000002">
    <property type="protein sequence ID" value="MPR33114.1"/>
    <property type="molecule type" value="Genomic_DNA"/>
</dbReference>
<dbReference type="InterPro" id="IPR003718">
    <property type="entry name" value="OsmC/Ohr_fam"/>
</dbReference>
<dbReference type="Pfam" id="PF02566">
    <property type="entry name" value="OsmC"/>
    <property type="match status" value="1"/>
</dbReference>
<name>A0A7C9BFX7_9BACT</name>
<reference evidence="2 3" key="1">
    <citation type="submission" date="2019-10" db="EMBL/GenBank/DDBJ databases">
        <title>Draft Genome Sequence of Cytophagaceae sp. SJW1-29.</title>
        <authorList>
            <person name="Choi A."/>
        </authorList>
    </citation>
    <scope>NUCLEOTIDE SEQUENCE [LARGE SCALE GENOMIC DNA]</scope>
    <source>
        <strain evidence="2 3">SJW1-29</strain>
    </source>
</reference>
<dbReference type="AlphaFoldDB" id="A0A7C9BFX7"/>
<evidence type="ECO:0000313" key="2">
    <source>
        <dbReference type="EMBL" id="MPR33114.1"/>
    </source>
</evidence>
<comment type="caution">
    <text evidence="2">The sequence shown here is derived from an EMBL/GenBank/DDBJ whole genome shotgun (WGS) entry which is preliminary data.</text>
</comment>
<dbReference type="RefSeq" id="WP_152758116.1">
    <property type="nucleotide sequence ID" value="NZ_WHLY01000002.1"/>
</dbReference>
<feature type="compositionally biased region" description="Polar residues" evidence="1">
    <location>
        <begin position="1"/>
        <end position="22"/>
    </location>
</feature>
<sequence>MKISAHITSSLHQHEATVQTNDSAKELQIPAKSTGYGSSVNGGELLMLALATCFCNDIYREAAKRRMVVTGVEVSVSGEFGAEGEPGTNFSYQASVASDASPAEIEDLIRHTDQVAEIQNTLRKGLAITLTNTSDPT</sequence>
<proteinExistence type="predicted"/>
<dbReference type="Proteomes" id="UP000479293">
    <property type="component" value="Unassembled WGS sequence"/>
</dbReference>
<accession>A0A7C9BFX7</accession>
<dbReference type="InterPro" id="IPR036102">
    <property type="entry name" value="OsmC/Ohrsf"/>
</dbReference>
<keyword evidence="3" id="KW-1185">Reference proteome</keyword>
<organism evidence="2 3">
    <name type="scientific">Salmonirosea aquatica</name>
    <dbReference type="NCBI Taxonomy" id="2654236"/>
    <lineage>
        <taxon>Bacteria</taxon>
        <taxon>Pseudomonadati</taxon>
        <taxon>Bacteroidota</taxon>
        <taxon>Cytophagia</taxon>
        <taxon>Cytophagales</taxon>
        <taxon>Spirosomataceae</taxon>
        <taxon>Salmonirosea</taxon>
    </lineage>
</organism>